<evidence type="ECO:0000313" key="1">
    <source>
        <dbReference type="EMBL" id="KAK0388072.1"/>
    </source>
</evidence>
<dbReference type="AlphaFoldDB" id="A0AA39GIM9"/>
<dbReference type="Proteomes" id="UP001175261">
    <property type="component" value="Unassembled WGS sequence"/>
</dbReference>
<dbReference type="Pfam" id="PF01042">
    <property type="entry name" value="Ribonuc_L-PSP"/>
    <property type="match status" value="1"/>
</dbReference>
<evidence type="ECO:0000313" key="2">
    <source>
        <dbReference type="Proteomes" id="UP001175261"/>
    </source>
</evidence>
<dbReference type="Gene3D" id="3.30.1330.40">
    <property type="entry name" value="RutC-like"/>
    <property type="match status" value="1"/>
</dbReference>
<sequence>MASLKFYLYPGAGEFLRKVTGHSQAVRIGDRIEASGQGGWELVNDDLVFPQDIKAEIAKAFENVDTALKAAGGKGWSQVFRVNSYHTNLEDTELVTGAMKENFEKWMPDHAPLWTEIGVKRLGA</sequence>
<dbReference type="EMBL" id="JAPDFR010000003">
    <property type="protein sequence ID" value="KAK0388072.1"/>
    <property type="molecule type" value="Genomic_DNA"/>
</dbReference>
<reference evidence="1" key="1">
    <citation type="submission" date="2022-10" db="EMBL/GenBank/DDBJ databases">
        <title>Determination and structural analysis of whole genome sequence of Sarocladium strictum F4-1.</title>
        <authorList>
            <person name="Hu L."/>
            <person name="Jiang Y."/>
        </authorList>
    </citation>
    <scope>NUCLEOTIDE SEQUENCE</scope>
    <source>
        <strain evidence="1">F4-1</strain>
    </source>
</reference>
<dbReference type="PANTHER" id="PTHR43857:SF1">
    <property type="entry name" value="YJGH FAMILY PROTEIN"/>
    <property type="match status" value="1"/>
</dbReference>
<proteinExistence type="predicted"/>
<keyword evidence="2" id="KW-1185">Reference proteome</keyword>
<gene>
    <name evidence="1" type="ORF">NLU13_4316</name>
</gene>
<dbReference type="InterPro" id="IPR035959">
    <property type="entry name" value="RutC-like_sf"/>
</dbReference>
<dbReference type="SUPFAM" id="SSF55298">
    <property type="entry name" value="YjgF-like"/>
    <property type="match status" value="1"/>
</dbReference>
<protein>
    <submittedName>
        <fullName evidence="1">Uncharacterized protein</fullName>
    </submittedName>
</protein>
<accession>A0AA39GIM9</accession>
<organism evidence="1 2">
    <name type="scientific">Sarocladium strictum</name>
    <name type="common">Black bundle disease fungus</name>
    <name type="synonym">Acremonium strictum</name>
    <dbReference type="NCBI Taxonomy" id="5046"/>
    <lineage>
        <taxon>Eukaryota</taxon>
        <taxon>Fungi</taxon>
        <taxon>Dikarya</taxon>
        <taxon>Ascomycota</taxon>
        <taxon>Pezizomycotina</taxon>
        <taxon>Sordariomycetes</taxon>
        <taxon>Hypocreomycetidae</taxon>
        <taxon>Hypocreales</taxon>
        <taxon>Sarocladiaceae</taxon>
        <taxon>Sarocladium</taxon>
    </lineage>
</organism>
<name>A0AA39GIM9_SARSR</name>
<dbReference type="InterPro" id="IPR006175">
    <property type="entry name" value="YjgF/YER057c/UK114"/>
</dbReference>
<comment type="caution">
    <text evidence="1">The sequence shown here is derived from an EMBL/GenBank/DDBJ whole genome shotgun (WGS) entry which is preliminary data.</text>
</comment>
<dbReference type="PANTHER" id="PTHR43857">
    <property type="entry name" value="BLR7761 PROTEIN"/>
    <property type="match status" value="1"/>
</dbReference>